<dbReference type="Gene3D" id="3.15.20.10">
    <property type="entry name" value="Bactericidal permeability-increasing protein, domain 2"/>
    <property type="match status" value="1"/>
</dbReference>
<feature type="signal peptide" evidence="1">
    <location>
        <begin position="1"/>
        <end position="23"/>
    </location>
</feature>
<dbReference type="Gene3D" id="3.15.10.10">
    <property type="entry name" value="Bactericidal permeability-increasing protein, domain 1"/>
    <property type="match status" value="1"/>
</dbReference>
<proteinExistence type="predicted"/>
<keyword evidence="1" id="KW-0732">Signal</keyword>
<feature type="chain" id="PRO_5001729287" evidence="1">
    <location>
        <begin position="24"/>
        <end position="497"/>
    </location>
</feature>
<evidence type="ECO:0000313" key="3">
    <source>
        <dbReference type="EMBL" id="CDW78196.1"/>
    </source>
</evidence>
<dbReference type="EMBL" id="CCKQ01006856">
    <property type="protein sequence ID" value="CDW78196.1"/>
    <property type="molecule type" value="Genomic_DNA"/>
</dbReference>
<dbReference type="GO" id="GO:0005615">
    <property type="term" value="C:extracellular space"/>
    <property type="evidence" value="ECO:0007669"/>
    <property type="project" value="TreeGrafter"/>
</dbReference>
<dbReference type="GO" id="GO:0008289">
    <property type="term" value="F:lipid binding"/>
    <property type="evidence" value="ECO:0007669"/>
    <property type="project" value="InterPro"/>
</dbReference>
<dbReference type="InterPro" id="IPR001124">
    <property type="entry name" value="Lipid-bd_serum_glycop_C"/>
</dbReference>
<dbReference type="AlphaFoldDB" id="A0A078A8J3"/>
<evidence type="ECO:0000256" key="1">
    <source>
        <dbReference type="SAM" id="SignalP"/>
    </source>
</evidence>
<organism evidence="3 4">
    <name type="scientific">Stylonychia lemnae</name>
    <name type="common">Ciliate</name>
    <dbReference type="NCBI Taxonomy" id="5949"/>
    <lineage>
        <taxon>Eukaryota</taxon>
        <taxon>Sar</taxon>
        <taxon>Alveolata</taxon>
        <taxon>Ciliophora</taxon>
        <taxon>Intramacronucleata</taxon>
        <taxon>Spirotrichea</taxon>
        <taxon>Stichotrichia</taxon>
        <taxon>Sporadotrichida</taxon>
        <taxon>Oxytrichidae</taxon>
        <taxon>Stylonychinae</taxon>
        <taxon>Stylonychia</taxon>
    </lineage>
</organism>
<accession>A0A078A8J3</accession>
<gene>
    <name evidence="3" type="primary">Contig13893.g14829</name>
    <name evidence="3" type="ORF">STYLEM_7170</name>
</gene>
<dbReference type="InParanoid" id="A0A078A8J3"/>
<protein>
    <submittedName>
        <fullName evidence="3">Phospholipid transfer protein</fullName>
    </submittedName>
</protein>
<feature type="domain" description="Lipid-binding serum glycoprotein C-terminal" evidence="2">
    <location>
        <begin position="288"/>
        <end position="484"/>
    </location>
</feature>
<dbReference type="SMART" id="SM00329">
    <property type="entry name" value="BPI2"/>
    <property type="match status" value="1"/>
</dbReference>
<sequence>MTIVNSKILGVCALILINNMITAQSKKNINLEQAPTVRAGMTTTFTSKFFEEYRTWVMDLFEEKMQDFELADSKKQFNAGIGKVFIDLSNQKLISFDIDSDKSSIAINDKQPYLVFKLEGIDLSFQTNFTLNSKPDWLSDSGLGKIDIKDLSIQLHLIPFAKDGKIQVDFSDSIVNITDYNAKFDGSTDFTKIFNIILKNFKTFFKNEVGNVLSMKIAKTFEQRLNELLFSNPSIFTVMENQVYLNYTLIGEPVFNKDYMTVSFDGTFMHEPTGDHQSVELQEIPSYYDQGKEIQIYISEQSLNSILQTLHQMGSLKLDQGEIMSQIVEMILNNFAVVFGKTSKARMIMEADESKPSLRITKDKTFIETDVRLHIKNPYNDQYDACIIYSKLEVELKLEVLSGFNLTGKVLNVTFTVHNMKAFFETKSTVEDIQDQIQVFVAPIQNSMNQKLKKGIKLPMPKLIQSDLSDSDLIQFDHFIMIQADPINKQDKTEVVQ</sequence>
<reference evidence="3 4" key="1">
    <citation type="submission" date="2014-06" db="EMBL/GenBank/DDBJ databases">
        <authorList>
            <person name="Swart Estienne"/>
        </authorList>
    </citation>
    <scope>NUCLEOTIDE SEQUENCE [LARGE SCALE GENOMIC DNA]</scope>
    <source>
        <strain evidence="3 4">130c</strain>
    </source>
</reference>
<dbReference type="SUPFAM" id="SSF55394">
    <property type="entry name" value="Bactericidal permeability-increasing protein, BPI"/>
    <property type="match status" value="2"/>
</dbReference>
<dbReference type="Proteomes" id="UP000039865">
    <property type="component" value="Unassembled WGS sequence"/>
</dbReference>
<keyword evidence="4" id="KW-1185">Reference proteome</keyword>
<dbReference type="PANTHER" id="PTHR10504:SF131">
    <property type="entry name" value="BPI2 DOMAIN-CONTAINING PROTEIN"/>
    <property type="match status" value="1"/>
</dbReference>
<name>A0A078A8J3_STYLE</name>
<dbReference type="InterPro" id="IPR032942">
    <property type="entry name" value="BPI/LBP/Plunc"/>
</dbReference>
<evidence type="ECO:0000313" key="4">
    <source>
        <dbReference type="Proteomes" id="UP000039865"/>
    </source>
</evidence>
<evidence type="ECO:0000259" key="2">
    <source>
        <dbReference type="SMART" id="SM00329"/>
    </source>
</evidence>
<dbReference type="PANTHER" id="PTHR10504">
    <property type="entry name" value="BACTERICIDAL PERMEABILITY-INCREASING BPI PROTEIN-RELATED"/>
    <property type="match status" value="1"/>
</dbReference>
<dbReference type="InterPro" id="IPR017943">
    <property type="entry name" value="Bactericidal_perm-incr_a/b_dom"/>
</dbReference>